<dbReference type="PROSITE" id="PS50206">
    <property type="entry name" value="RHODANESE_3"/>
    <property type="match status" value="1"/>
</dbReference>
<protein>
    <submittedName>
        <fullName evidence="3">Rhodanese-like domain-containing protein</fullName>
    </submittedName>
</protein>
<proteinExistence type="predicted"/>
<dbReference type="Pfam" id="PF00581">
    <property type="entry name" value="Rhodanese"/>
    <property type="match status" value="1"/>
</dbReference>
<keyword evidence="1" id="KW-0732">Signal</keyword>
<feature type="signal peptide" evidence="1">
    <location>
        <begin position="1"/>
        <end position="29"/>
    </location>
</feature>
<dbReference type="InterPro" id="IPR052367">
    <property type="entry name" value="Thiosulfate_ST/Rhodanese-like"/>
</dbReference>
<dbReference type="InterPro" id="IPR036873">
    <property type="entry name" value="Rhodanese-like_dom_sf"/>
</dbReference>
<reference evidence="3" key="1">
    <citation type="submission" date="2023-06" db="EMBL/GenBank/DDBJ databases">
        <title>Uncultivated large filamentous bacteria from sulfidic sediments reveal new species and different genomic features in energy metabolism and defense.</title>
        <authorList>
            <person name="Fonseca A."/>
        </authorList>
    </citation>
    <scope>NUCLEOTIDE SEQUENCE</scope>
    <source>
        <strain evidence="3">HSG4</strain>
    </source>
</reference>
<sequence length="170" mass="19102">MKIMYRFCRFIVVLSFFGLLYGCATSPTADLPDKKRTDLELYLTATEANDLLKKDGKNILFVDVRTRGEVAKGAPALIDAHVPFVEKGENKKLALNENLVSAVEARLKEKGLTQEDRIILICRNGNRTAGATNQFAEAGYKTVYSVTDGTVGWKENNLPWTDEIDEEKYY</sequence>
<dbReference type="PANTHER" id="PTHR45431:SF3">
    <property type="entry name" value="RHODANESE-LIKE DOMAIN-CONTAINING PROTEIN 15, CHLOROPLASTIC"/>
    <property type="match status" value="1"/>
</dbReference>
<keyword evidence="4" id="KW-1185">Reference proteome</keyword>
<feature type="domain" description="Rhodanese" evidence="2">
    <location>
        <begin position="55"/>
        <end position="162"/>
    </location>
</feature>
<dbReference type="SUPFAM" id="SSF52821">
    <property type="entry name" value="Rhodanese/Cell cycle control phosphatase"/>
    <property type="match status" value="1"/>
</dbReference>
<name>A0ABT7VW63_9GAMM</name>
<dbReference type="PANTHER" id="PTHR45431">
    <property type="entry name" value="RHODANESE-LIKE DOMAIN-CONTAINING PROTEIN 15, CHLOROPLASTIC"/>
    <property type="match status" value="1"/>
</dbReference>
<feature type="chain" id="PRO_5045172728" evidence="1">
    <location>
        <begin position="30"/>
        <end position="170"/>
    </location>
</feature>
<dbReference type="PROSITE" id="PS51257">
    <property type="entry name" value="PROKAR_LIPOPROTEIN"/>
    <property type="match status" value="1"/>
</dbReference>
<evidence type="ECO:0000313" key="4">
    <source>
        <dbReference type="Proteomes" id="UP001171945"/>
    </source>
</evidence>
<evidence type="ECO:0000259" key="2">
    <source>
        <dbReference type="PROSITE" id="PS50206"/>
    </source>
</evidence>
<dbReference type="InterPro" id="IPR001763">
    <property type="entry name" value="Rhodanese-like_dom"/>
</dbReference>
<organism evidence="3 4">
    <name type="scientific">Candidatus Marithioploca araucensis</name>
    <dbReference type="NCBI Taxonomy" id="70273"/>
    <lineage>
        <taxon>Bacteria</taxon>
        <taxon>Pseudomonadati</taxon>
        <taxon>Pseudomonadota</taxon>
        <taxon>Gammaproteobacteria</taxon>
        <taxon>Thiotrichales</taxon>
        <taxon>Thiotrichaceae</taxon>
        <taxon>Candidatus Marithioploca</taxon>
    </lineage>
</organism>
<comment type="caution">
    <text evidence="3">The sequence shown here is derived from an EMBL/GenBank/DDBJ whole genome shotgun (WGS) entry which is preliminary data.</text>
</comment>
<dbReference type="Proteomes" id="UP001171945">
    <property type="component" value="Unassembled WGS sequence"/>
</dbReference>
<evidence type="ECO:0000256" key="1">
    <source>
        <dbReference type="SAM" id="SignalP"/>
    </source>
</evidence>
<dbReference type="EMBL" id="JAUCGM010000897">
    <property type="protein sequence ID" value="MDM8563820.1"/>
    <property type="molecule type" value="Genomic_DNA"/>
</dbReference>
<gene>
    <name evidence="3" type="ORF">QUF54_10750</name>
</gene>
<accession>A0ABT7VW63</accession>
<evidence type="ECO:0000313" key="3">
    <source>
        <dbReference type="EMBL" id="MDM8563820.1"/>
    </source>
</evidence>
<dbReference type="Gene3D" id="3.40.250.10">
    <property type="entry name" value="Rhodanese-like domain"/>
    <property type="match status" value="1"/>
</dbReference>
<dbReference type="SMART" id="SM00450">
    <property type="entry name" value="RHOD"/>
    <property type="match status" value="1"/>
</dbReference>
<feature type="non-terminal residue" evidence="3">
    <location>
        <position position="170"/>
    </location>
</feature>